<sequence length="30" mass="3460">NNALALLLQYNKEDVVNLKTLQERLSSESR</sequence>
<name>X1EZL2_9ZZZZ</name>
<organism evidence="1">
    <name type="scientific">marine sediment metagenome</name>
    <dbReference type="NCBI Taxonomy" id="412755"/>
    <lineage>
        <taxon>unclassified sequences</taxon>
        <taxon>metagenomes</taxon>
        <taxon>ecological metagenomes</taxon>
    </lineage>
</organism>
<gene>
    <name evidence="1" type="ORF">S03H2_20656</name>
</gene>
<reference evidence="1" key="1">
    <citation type="journal article" date="2014" name="Front. Microbiol.">
        <title>High frequency of phylogenetically diverse reductive dehalogenase-homologous genes in deep subseafloor sedimentary metagenomes.</title>
        <authorList>
            <person name="Kawai M."/>
            <person name="Futagami T."/>
            <person name="Toyoda A."/>
            <person name="Takaki Y."/>
            <person name="Nishi S."/>
            <person name="Hori S."/>
            <person name="Arai W."/>
            <person name="Tsubouchi T."/>
            <person name="Morono Y."/>
            <person name="Uchiyama I."/>
            <person name="Ito T."/>
            <person name="Fujiyama A."/>
            <person name="Inagaki F."/>
            <person name="Takami H."/>
        </authorList>
    </citation>
    <scope>NUCLEOTIDE SEQUENCE</scope>
    <source>
        <strain evidence="1">Expedition CK06-06</strain>
    </source>
</reference>
<feature type="non-terminal residue" evidence="1">
    <location>
        <position position="1"/>
    </location>
</feature>
<evidence type="ECO:0000313" key="1">
    <source>
        <dbReference type="EMBL" id="GAH38831.1"/>
    </source>
</evidence>
<dbReference type="EMBL" id="BARU01010910">
    <property type="protein sequence ID" value="GAH38831.1"/>
    <property type="molecule type" value="Genomic_DNA"/>
</dbReference>
<accession>X1EZL2</accession>
<dbReference type="AlphaFoldDB" id="X1EZL2"/>
<proteinExistence type="predicted"/>
<protein>
    <submittedName>
        <fullName evidence="1">Uncharacterized protein</fullName>
    </submittedName>
</protein>
<comment type="caution">
    <text evidence="1">The sequence shown here is derived from an EMBL/GenBank/DDBJ whole genome shotgun (WGS) entry which is preliminary data.</text>
</comment>